<sequence>MTRKKADSNAYCLIVNSALALVPTHPSVVIICEDNDLFDILIDIFTFDNVYFLKPGKEKIGEKIFSPHTALAKTIAGNILFVHAMNGCDTTSVLHNYGKMKFVQTLQNNPHLIKVHSCPKI</sequence>
<dbReference type="AlphaFoldDB" id="A0A4Y2N1L9"/>
<name>A0A4Y2N1L9_ARAVE</name>
<proteinExistence type="predicted"/>
<protein>
    <submittedName>
        <fullName evidence="1">Uncharacterized protein</fullName>
    </submittedName>
</protein>
<evidence type="ECO:0000313" key="1">
    <source>
        <dbReference type="EMBL" id="GBN32524.1"/>
    </source>
</evidence>
<keyword evidence="2" id="KW-1185">Reference proteome</keyword>
<gene>
    <name evidence="1" type="ORF">AVEN_81734_1</name>
</gene>
<comment type="caution">
    <text evidence="1">The sequence shown here is derived from an EMBL/GenBank/DDBJ whole genome shotgun (WGS) entry which is preliminary data.</text>
</comment>
<organism evidence="1 2">
    <name type="scientific">Araneus ventricosus</name>
    <name type="common">Orbweaver spider</name>
    <name type="synonym">Epeira ventricosa</name>
    <dbReference type="NCBI Taxonomy" id="182803"/>
    <lineage>
        <taxon>Eukaryota</taxon>
        <taxon>Metazoa</taxon>
        <taxon>Ecdysozoa</taxon>
        <taxon>Arthropoda</taxon>
        <taxon>Chelicerata</taxon>
        <taxon>Arachnida</taxon>
        <taxon>Araneae</taxon>
        <taxon>Araneomorphae</taxon>
        <taxon>Entelegynae</taxon>
        <taxon>Araneoidea</taxon>
        <taxon>Araneidae</taxon>
        <taxon>Araneus</taxon>
    </lineage>
</organism>
<reference evidence="1 2" key="1">
    <citation type="journal article" date="2019" name="Sci. Rep.">
        <title>Orb-weaving spider Araneus ventricosus genome elucidates the spidroin gene catalogue.</title>
        <authorList>
            <person name="Kono N."/>
            <person name="Nakamura H."/>
            <person name="Ohtoshi R."/>
            <person name="Moran D.A.P."/>
            <person name="Shinohara A."/>
            <person name="Yoshida Y."/>
            <person name="Fujiwara M."/>
            <person name="Mori M."/>
            <person name="Tomita M."/>
            <person name="Arakawa K."/>
        </authorList>
    </citation>
    <scope>NUCLEOTIDE SEQUENCE [LARGE SCALE GENOMIC DNA]</scope>
</reference>
<evidence type="ECO:0000313" key="2">
    <source>
        <dbReference type="Proteomes" id="UP000499080"/>
    </source>
</evidence>
<dbReference type="Proteomes" id="UP000499080">
    <property type="component" value="Unassembled WGS sequence"/>
</dbReference>
<accession>A0A4Y2N1L9</accession>
<dbReference type="EMBL" id="BGPR01008249">
    <property type="protein sequence ID" value="GBN32524.1"/>
    <property type="molecule type" value="Genomic_DNA"/>
</dbReference>